<gene>
    <name evidence="2" type="ORF">H1S01_00970</name>
</gene>
<dbReference type="PANTHER" id="PTHR46313">
    <property type="match status" value="1"/>
</dbReference>
<proteinExistence type="predicted"/>
<dbReference type="InterPro" id="IPR002937">
    <property type="entry name" value="Amino_oxidase"/>
</dbReference>
<dbReference type="PANTHER" id="PTHR46313:SF3">
    <property type="entry name" value="PROLYCOPENE ISOMERASE, CHLOROPLASTIC"/>
    <property type="match status" value="1"/>
</dbReference>
<feature type="domain" description="Amine oxidase" evidence="1">
    <location>
        <begin position="12"/>
        <end position="284"/>
    </location>
</feature>
<evidence type="ECO:0000313" key="2">
    <source>
        <dbReference type="EMBL" id="MBC9783076.1"/>
    </source>
</evidence>
<keyword evidence="3" id="KW-1185">Reference proteome</keyword>
<dbReference type="Gene3D" id="3.50.50.60">
    <property type="entry name" value="FAD/NAD(P)-binding domain"/>
    <property type="match status" value="2"/>
</dbReference>
<reference evidence="2 3" key="1">
    <citation type="submission" date="2020-07" db="EMBL/GenBank/DDBJ databases">
        <title>Draft whole-genome sequence of Heliobacterium chlorum DSM 3682, type strain.</title>
        <authorList>
            <person name="Kyndt J.A."/>
            <person name="Meyer T.E."/>
            <person name="Imhoff J.F."/>
        </authorList>
    </citation>
    <scope>NUCLEOTIDE SEQUENCE [LARGE SCALE GENOMIC DNA]</scope>
    <source>
        <strain evidence="2 3">DSM 3682</strain>
    </source>
</reference>
<dbReference type="RefSeq" id="WP_188038258.1">
    <property type="nucleotide sequence ID" value="NZ_JACVHF010000001.1"/>
</dbReference>
<evidence type="ECO:0000313" key="3">
    <source>
        <dbReference type="Proteomes" id="UP000617402"/>
    </source>
</evidence>
<protein>
    <submittedName>
        <fullName evidence="2">NAD(P)/FAD-dependent oxidoreductase</fullName>
    </submittedName>
</protein>
<comment type="caution">
    <text evidence="2">The sequence shown here is derived from an EMBL/GenBank/DDBJ whole genome shotgun (WGS) entry which is preliminary data.</text>
</comment>
<evidence type="ECO:0000259" key="1">
    <source>
        <dbReference type="Pfam" id="PF01593"/>
    </source>
</evidence>
<dbReference type="Proteomes" id="UP000617402">
    <property type="component" value="Unassembled WGS sequence"/>
</dbReference>
<dbReference type="PROSITE" id="PS51257">
    <property type="entry name" value="PROKAR_LIPOPROTEIN"/>
    <property type="match status" value="1"/>
</dbReference>
<name>A0ABR7SX93_HELCL</name>
<dbReference type="InterPro" id="IPR036188">
    <property type="entry name" value="FAD/NAD-bd_sf"/>
</dbReference>
<sequence length="515" mass="58973">MGDKILIIGGGLAGLATGCYGQMNDYKTKIYEMHFIPGGCCTAWKRKGYVFDQCIDWMLGAKPGIDMYQLWEELHGLKGKNVRFFEDEFNCVVNEKGEKVIFYTDPDKLEKHLKKISPEDQDIIEEFCDGVRLYARSPNFPFLKPEPLWTIWDKVKYNIGLLPYIKSILKYAVDPIESFANRFKSPLLRAAFPFIFQQKNPDFMVLPYLYNLGAMHAKNACYPDGGSLELAKSVEQRYKDLGGEILYKKRVTKVLVERDKAVGVQFEDGTTEHADIVVSTIDGRTTIYDLLGGQYVDKDITMLYDALLNNDTNKVKIYHGFYLLFLGINRDLSDVPSSTTYLLEDGSQLFGGYQNSFCVRHFCHHEPNFAPKGKSVIEVFYYSDYDCWKTLYDSDRESYNEKKTKVANFIIDFLEKQYPGLKGQIEAIDTSTPVTAERYTGNYQGTVMAWSPFGDTEDHVKPLIDKLHMQLPGLKNFYMAGHWLSTGALIRAVSSGRYVMQFICKNEGKKFKVIK</sequence>
<dbReference type="Pfam" id="PF01593">
    <property type="entry name" value="Amino_oxidase"/>
    <property type="match status" value="1"/>
</dbReference>
<organism evidence="2 3">
    <name type="scientific">Heliobacterium chlorum</name>
    <dbReference type="NCBI Taxonomy" id="2698"/>
    <lineage>
        <taxon>Bacteria</taxon>
        <taxon>Bacillati</taxon>
        <taxon>Bacillota</taxon>
        <taxon>Clostridia</taxon>
        <taxon>Eubacteriales</taxon>
        <taxon>Heliobacteriaceae</taxon>
        <taxon>Heliobacterium</taxon>
    </lineage>
</organism>
<dbReference type="SUPFAM" id="SSF51905">
    <property type="entry name" value="FAD/NAD(P)-binding domain"/>
    <property type="match status" value="1"/>
</dbReference>
<dbReference type="InterPro" id="IPR045892">
    <property type="entry name" value="CrtISO-like"/>
</dbReference>
<dbReference type="EMBL" id="JACVHF010000001">
    <property type="protein sequence ID" value="MBC9783076.1"/>
    <property type="molecule type" value="Genomic_DNA"/>
</dbReference>
<accession>A0ABR7SX93</accession>